<evidence type="ECO:0000313" key="2">
    <source>
        <dbReference type="EMBL" id="ETT82253.1"/>
    </source>
</evidence>
<dbReference type="RefSeq" id="WP_038186793.1">
    <property type="nucleotide sequence ID" value="NZ_ASQA01000034.1"/>
</dbReference>
<dbReference type="PATRIC" id="fig|1227360.4.peg.2998"/>
<dbReference type="AlphaFoldDB" id="W4ENT1"/>
<name>W4ENT1_9BACL</name>
<feature type="compositionally biased region" description="Basic and acidic residues" evidence="1">
    <location>
        <begin position="115"/>
        <end position="126"/>
    </location>
</feature>
<evidence type="ECO:0000313" key="3">
    <source>
        <dbReference type="Proteomes" id="UP000019062"/>
    </source>
</evidence>
<keyword evidence="3" id="KW-1185">Reference proteome</keyword>
<dbReference type="eggNOG" id="ENOG5032XQ2">
    <property type="taxonomic scope" value="Bacteria"/>
</dbReference>
<proteinExistence type="predicted"/>
<dbReference type="EMBL" id="ASQA01000034">
    <property type="protein sequence ID" value="ETT82253.1"/>
    <property type="molecule type" value="Genomic_DNA"/>
</dbReference>
<organism evidence="2 3">
    <name type="scientific">Viridibacillus arenosi FSL R5-213</name>
    <dbReference type="NCBI Taxonomy" id="1227360"/>
    <lineage>
        <taxon>Bacteria</taxon>
        <taxon>Bacillati</taxon>
        <taxon>Bacillota</taxon>
        <taxon>Bacilli</taxon>
        <taxon>Bacillales</taxon>
        <taxon>Caryophanaceae</taxon>
        <taxon>Viridibacillus</taxon>
    </lineage>
</organism>
<protein>
    <submittedName>
        <fullName evidence="2">Uncharacterized protein</fullName>
    </submittedName>
</protein>
<reference evidence="2 3" key="1">
    <citation type="journal article" date="2014" name="BMC Genomics">
        <title>Genomic comparison of sporeforming bacilli isolated from milk.</title>
        <authorList>
            <person name="Moreno Switt A.I."/>
            <person name="Andrus A.D."/>
            <person name="Ranieri M.L."/>
            <person name="Orsi R.H."/>
            <person name="Ivy R."/>
            <person name="den Bakker H.C."/>
            <person name="Martin N.H."/>
            <person name="Wiedmann M."/>
            <person name="Boor K.J."/>
        </authorList>
    </citation>
    <scope>NUCLEOTIDE SEQUENCE [LARGE SCALE GENOMIC DNA]</scope>
    <source>
        <strain evidence="2 3">FSL R5-213</strain>
    </source>
</reference>
<sequence length="294" mass="34223">MAVFEVIYRGTNGNELITLDSIEDRVDFEEVKYDIYCSTTGCDCRMEYVPRGIKVAYFKKWRGNDYQHSLDCTHYTDTETGNRPRKRLGIHSSRLRSDHKKSILNDMYKKYIENEEEREARKERERKNRRNRTNKRVETGREPVEEIVNRPTTDNQGEVLLEGDRNPPVPRSYSIIHISRDQLDSTLALMDIIIEVENDFNNPDEKRTVITLTNQNMNMTFKIILDPVFFAQSPLNIDRMLEGLKQRAVHGETMILGAVGQIIERDNELCMSVFGEDGIRVNGKPIFVYFSNAS</sequence>
<dbReference type="Proteomes" id="UP000019062">
    <property type="component" value="Unassembled WGS sequence"/>
</dbReference>
<evidence type="ECO:0000256" key="1">
    <source>
        <dbReference type="SAM" id="MobiDB-lite"/>
    </source>
</evidence>
<feature type="compositionally biased region" description="Basic and acidic residues" evidence="1">
    <location>
        <begin position="135"/>
        <end position="148"/>
    </location>
</feature>
<comment type="caution">
    <text evidence="2">The sequence shown here is derived from an EMBL/GenBank/DDBJ whole genome shotgun (WGS) entry which is preliminary data.</text>
</comment>
<accession>W4ENT1</accession>
<feature type="region of interest" description="Disordered" evidence="1">
    <location>
        <begin position="115"/>
        <end position="166"/>
    </location>
</feature>
<gene>
    <name evidence="2" type="ORF">C176_14722</name>
</gene>